<dbReference type="Proteomes" id="UP000001203">
    <property type="component" value="Chromosome circular"/>
</dbReference>
<dbReference type="EMBL" id="CP000806">
    <property type="protein sequence ID" value="ACB50093.1"/>
    <property type="molecule type" value="Genomic_DNA"/>
</dbReference>
<dbReference type="HOGENOM" id="CLU_137372_0_0_3"/>
<gene>
    <name evidence="2" type="ordered locus">cce_0742</name>
</gene>
<dbReference type="SMR" id="B1WR35"/>
<accession>B1WR35</accession>
<dbReference type="OrthoDB" id="465629at2"/>
<dbReference type="InterPro" id="IPR032710">
    <property type="entry name" value="NTF2-like_dom_sf"/>
</dbReference>
<sequence length="133" mass="15057">MIKSSQKTSPIHLTEPIIKQYFETLNQANFSETAKLFTINGILKPPFEPPIEGQEAIASYLQQEAREMILLPLEEALETMEIGHTLAEIKGKVTTALFTVNVAWIFILNYQKEIVSVEVKLLASLEELVNLKR</sequence>
<dbReference type="eggNOG" id="COG3631">
    <property type="taxonomic scope" value="Bacteria"/>
</dbReference>
<dbReference type="SUPFAM" id="SSF54427">
    <property type="entry name" value="NTF2-like"/>
    <property type="match status" value="1"/>
</dbReference>
<dbReference type="RefSeq" id="WP_009545982.1">
    <property type="nucleotide sequence ID" value="NC_010546.1"/>
</dbReference>
<evidence type="ECO:0000313" key="2">
    <source>
        <dbReference type="EMBL" id="ACB50093.1"/>
    </source>
</evidence>
<evidence type="ECO:0000259" key="1">
    <source>
        <dbReference type="Pfam" id="PF02136"/>
    </source>
</evidence>
<dbReference type="STRING" id="43989.cce_0742"/>
<dbReference type="KEGG" id="cyt:cce_0742"/>
<name>B1WR35_CROS5</name>
<dbReference type="Gene3D" id="3.10.450.50">
    <property type="match status" value="1"/>
</dbReference>
<dbReference type="InterPro" id="IPR002075">
    <property type="entry name" value="NTF2_dom"/>
</dbReference>
<keyword evidence="3" id="KW-1185">Reference proteome</keyword>
<dbReference type="Pfam" id="PF02136">
    <property type="entry name" value="NTF2"/>
    <property type="match status" value="1"/>
</dbReference>
<proteinExistence type="predicted"/>
<protein>
    <recommendedName>
        <fullName evidence="1">Nuclear transport factor 2 domain-containing protein</fullName>
    </recommendedName>
</protein>
<reference evidence="2 3" key="1">
    <citation type="journal article" date="2008" name="Proc. Natl. Acad. Sci. U.S.A.">
        <title>The genome of Cyanothece 51142, a unicellular diazotrophic cyanobacterium important in the marine nitrogen cycle.</title>
        <authorList>
            <person name="Welsh E.A."/>
            <person name="Liberton M."/>
            <person name="Stoeckel J."/>
            <person name="Loh T."/>
            <person name="Elvitigala T."/>
            <person name="Wang C."/>
            <person name="Wollam A."/>
            <person name="Fulton R.S."/>
            <person name="Clifton S.W."/>
            <person name="Jacobs J.M."/>
            <person name="Aurora R."/>
            <person name="Ghosh B.K."/>
            <person name="Sherman L.A."/>
            <person name="Smith R.D."/>
            <person name="Wilson R.K."/>
            <person name="Pakrasi H.B."/>
        </authorList>
    </citation>
    <scope>NUCLEOTIDE SEQUENCE [LARGE SCALE GENOMIC DNA]</scope>
    <source>
        <strain evidence="3">ATCC 51142 / BH68</strain>
    </source>
</reference>
<evidence type="ECO:0000313" key="3">
    <source>
        <dbReference type="Proteomes" id="UP000001203"/>
    </source>
</evidence>
<feature type="domain" description="Nuclear transport factor 2" evidence="1">
    <location>
        <begin position="18"/>
        <end position="111"/>
    </location>
</feature>
<organism evidence="2 3">
    <name type="scientific">Crocosphaera subtropica (strain ATCC 51142 / BH68)</name>
    <name type="common">Cyanothece sp. (strain ATCC 51142)</name>
    <dbReference type="NCBI Taxonomy" id="43989"/>
    <lineage>
        <taxon>Bacteria</taxon>
        <taxon>Bacillati</taxon>
        <taxon>Cyanobacteriota</taxon>
        <taxon>Cyanophyceae</taxon>
        <taxon>Oscillatoriophycideae</taxon>
        <taxon>Chroococcales</taxon>
        <taxon>Aphanothecaceae</taxon>
        <taxon>Crocosphaera</taxon>
        <taxon>Crocosphaera subtropica</taxon>
    </lineage>
</organism>
<dbReference type="AlphaFoldDB" id="B1WR35"/>